<dbReference type="PIRSF" id="PIRSF000847">
    <property type="entry name" value="Phos_ph_gly_syn"/>
    <property type="match status" value="1"/>
</dbReference>
<comment type="catalytic activity">
    <reaction evidence="15">
        <text>a CDP-1,2-diacyl-sn-glycerol + sn-glycerol 3-phosphate = a 1,2-diacyl-sn-glycero-3-phospho-(1'-sn-glycero-3'-phosphate) + CMP + H(+)</text>
        <dbReference type="Rhea" id="RHEA:12593"/>
        <dbReference type="ChEBI" id="CHEBI:15378"/>
        <dbReference type="ChEBI" id="CHEBI:57597"/>
        <dbReference type="ChEBI" id="CHEBI:58332"/>
        <dbReference type="ChEBI" id="CHEBI:60110"/>
        <dbReference type="ChEBI" id="CHEBI:60377"/>
        <dbReference type="EC" id="2.7.8.5"/>
    </reaction>
</comment>
<sequence length="187" mass="19947">MNLPNKLTLLRVILVPFFLLFLLVDQIPLHGLWALVIFAAASITDAMDGHIARSRGLITDFGKFLDPVADKVLVFAALIAFVELGLASSVAVVIMMAREFLVSSMRMVAASKGRVIAAGKSGKVKTAVTMVSIVVILLLLALEDFAIGAAIPLAAVSNVLIWICGVITVYSGVEYLVQNKDVFTGSM</sequence>
<evidence type="ECO:0000256" key="13">
    <source>
        <dbReference type="ARBA" id="ARBA00023209"/>
    </source>
</evidence>
<dbReference type="GO" id="GO:0046474">
    <property type="term" value="P:glycerophospholipid biosynthetic process"/>
    <property type="evidence" value="ECO:0007669"/>
    <property type="project" value="TreeGrafter"/>
</dbReference>
<dbReference type="PANTHER" id="PTHR14269:SF62">
    <property type="entry name" value="CDP-DIACYLGLYCEROL--GLYCEROL-3-PHOSPHATE 3-PHOSPHATIDYLTRANSFERASE 1, CHLOROPLASTIC"/>
    <property type="match status" value="1"/>
</dbReference>
<dbReference type="GO" id="GO:0016020">
    <property type="term" value="C:membrane"/>
    <property type="evidence" value="ECO:0007669"/>
    <property type="project" value="UniProtKB-SubCell"/>
</dbReference>
<keyword evidence="10 18" id="KW-1133">Transmembrane helix</keyword>
<dbReference type="AlphaFoldDB" id="A0A9D1KSP4"/>
<evidence type="ECO:0000256" key="12">
    <source>
        <dbReference type="ARBA" id="ARBA00023136"/>
    </source>
</evidence>
<keyword evidence="9 18" id="KW-0812">Transmembrane</keyword>
<dbReference type="NCBIfam" id="TIGR00560">
    <property type="entry name" value="pgsA"/>
    <property type="match status" value="1"/>
</dbReference>
<evidence type="ECO:0000256" key="17">
    <source>
        <dbReference type="RuleBase" id="RU003750"/>
    </source>
</evidence>
<dbReference type="InterPro" id="IPR004570">
    <property type="entry name" value="Phosphatidylglycerol_P_synth"/>
</dbReference>
<dbReference type="PANTHER" id="PTHR14269">
    <property type="entry name" value="CDP-DIACYLGLYCEROL--GLYCEROL-3-PHOSPHATE 3-PHOSPHATIDYLTRANSFERASE-RELATED"/>
    <property type="match status" value="1"/>
</dbReference>
<reference evidence="19" key="1">
    <citation type="submission" date="2020-10" db="EMBL/GenBank/DDBJ databases">
        <authorList>
            <person name="Gilroy R."/>
        </authorList>
    </citation>
    <scope>NUCLEOTIDE SEQUENCE</scope>
    <source>
        <strain evidence="19">ChiBcec7-5410</strain>
    </source>
</reference>
<evidence type="ECO:0000256" key="18">
    <source>
        <dbReference type="SAM" id="Phobius"/>
    </source>
</evidence>
<feature type="transmembrane region" description="Helical" evidence="18">
    <location>
        <begin position="6"/>
        <end position="24"/>
    </location>
</feature>
<evidence type="ECO:0000256" key="9">
    <source>
        <dbReference type="ARBA" id="ARBA00022692"/>
    </source>
</evidence>
<proteinExistence type="inferred from homology"/>
<evidence type="ECO:0000313" key="20">
    <source>
        <dbReference type="Proteomes" id="UP000824160"/>
    </source>
</evidence>
<organism evidence="19 20">
    <name type="scientific">Candidatus Faecivivens stercoripullorum</name>
    <dbReference type="NCBI Taxonomy" id="2840805"/>
    <lineage>
        <taxon>Bacteria</taxon>
        <taxon>Bacillati</taxon>
        <taxon>Bacillota</taxon>
        <taxon>Clostridia</taxon>
        <taxon>Eubacteriales</taxon>
        <taxon>Oscillospiraceae</taxon>
        <taxon>Oscillospiraceae incertae sedis</taxon>
        <taxon>Candidatus Faecivivens</taxon>
    </lineage>
</organism>
<dbReference type="EC" id="2.7.8.5" evidence="5 16"/>
<protein>
    <recommendedName>
        <fullName evidence="6 16">CDP-diacylglycerol--glycerol-3-phosphate 3-phosphatidyltransferase</fullName>
        <ecNumber evidence="5 16">2.7.8.5</ecNumber>
    </recommendedName>
</protein>
<dbReference type="GO" id="GO:0008444">
    <property type="term" value="F:CDP-diacylglycerol-glycerol-3-phosphate 3-phosphatidyltransferase activity"/>
    <property type="evidence" value="ECO:0007669"/>
    <property type="project" value="UniProtKB-UniRule"/>
</dbReference>
<evidence type="ECO:0000256" key="1">
    <source>
        <dbReference type="ARBA" id="ARBA00003973"/>
    </source>
</evidence>
<dbReference type="Gene3D" id="1.20.120.1760">
    <property type="match status" value="1"/>
</dbReference>
<feature type="transmembrane region" description="Helical" evidence="18">
    <location>
        <begin position="72"/>
        <end position="97"/>
    </location>
</feature>
<keyword evidence="14" id="KW-1208">Phospholipid metabolism</keyword>
<comment type="function">
    <text evidence="1">This protein catalyzes the committed step to the synthesis of the acidic phospholipids.</text>
</comment>
<comment type="similarity">
    <text evidence="4 17">Belongs to the CDP-alcohol phosphatidyltransferase class-I family.</text>
</comment>
<accession>A0A9D1KSP4</accession>
<evidence type="ECO:0000256" key="10">
    <source>
        <dbReference type="ARBA" id="ARBA00022989"/>
    </source>
</evidence>
<evidence type="ECO:0000256" key="2">
    <source>
        <dbReference type="ARBA" id="ARBA00004141"/>
    </source>
</evidence>
<comment type="subcellular location">
    <subcellularLocation>
        <location evidence="2">Membrane</location>
        <topology evidence="2">Multi-pass membrane protein</topology>
    </subcellularLocation>
</comment>
<dbReference type="InterPro" id="IPR048254">
    <property type="entry name" value="CDP_ALCOHOL_P_TRANSF_CS"/>
</dbReference>
<evidence type="ECO:0000256" key="4">
    <source>
        <dbReference type="ARBA" id="ARBA00010441"/>
    </source>
</evidence>
<name>A0A9D1KSP4_9FIRM</name>
<gene>
    <name evidence="19" type="primary">pgsA</name>
    <name evidence="19" type="ORF">IAC43_06240</name>
</gene>
<dbReference type="Proteomes" id="UP000824160">
    <property type="component" value="Unassembled WGS sequence"/>
</dbReference>
<evidence type="ECO:0000256" key="15">
    <source>
        <dbReference type="ARBA" id="ARBA00048586"/>
    </source>
</evidence>
<dbReference type="InterPro" id="IPR050324">
    <property type="entry name" value="CDP-alcohol_PTase-I"/>
</dbReference>
<feature type="transmembrane region" description="Helical" evidence="18">
    <location>
        <begin position="159"/>
        <end position="177"/>
    </location>
</feature>
<comment type="caution">
    <text evidence="19">The sequence shown here is derived from an EMBL/GenBank/DDBJ whole genome shotgun (WGS) entry which is preliminary data.</text>
</comment>
<evidence type="ECO:0000256" key="7">
    <source>
        <dbReference type="ARBA" id="ARBA00022516"/>
    </source>
</evidence>
<keyword evidence="13" id="KW-0594">Phospholipid biosynthesis</keyword>
<dbReference type="InterPro" id="IPR000462">
    <property type="entry name" value="CDP-OH_P_trans"/>
</dbReference>
<dbReference type="InterPro" id="IPR043130">
    <property type="entry name" value="CDP-OH_PTrfase_TM_dom"/>
</dbReference>
<evidence type="ECO:0000256" key="3">
    <source>
        <dbReference type="ARBA" id="ARBA00005042"/>
    </source>
</evidence>
<dbReference type="PROSITE" id="PS00379">
    <property type="entry name" value="CDP_ALCOHOL_P_TRANSF"/>
    <property type="match status" value="1"/>
</dbReference>
<evidence type="ECO:0000256" key="14">
    <source>
        <dbReference type="ARBA" id="ARBA00023264"/>
    </source>
</evidence>
<comment type="pathway">
    <text evidence="3">Phospholipid metabolism; phosphatidylglycerol biosynthesis; phosphatidylglycerol from CDP-diacylglycerol: step 1/2.</text>
</comment>
<evidence type="ECO:0000256" key="16">
    <source>
        <dbReference type="NCBIfam" id="TIGR00560"/>
    </source>
</evidence>
<evidence type="ECO:0000256" key="8">
    <source>
        <dbReference type="ARBA" id="ARBA00022679"/>
    </source>
</evidence>
<evidence type="ECO:0000256" key="11">
    <source>
        <dbReference type="ARBA" id="ARBA00023098"/>
    </source>
</evidence>
<evidence type="ECO:0000256" key="6">
    <source>
        <dbReference type="ARBA" id="ARBA00014944"/>
    </source>
</evidence>
<reference evidence="19" key="2">
    <citation type="journal article" date="2021" name="PeerJ">
        <title>Extensive microbial diversity within the chicken gut microbiome revealed by metagenomics and culture.</title>
        <authorList>
            <person name="Gilroy R."/>
            <person name="Ravi A."/>
            <person name="Getino M."/>
            <person name="Pursley I."/>
            <person name="Horton D.L."/>
            <person name="Alikhan N.F."/>
            <person name="Baker D."/>
            <person name="Gharbi K."/>
            <person name="Hall N."/>
            <person name="Watson M."/>
            <person name="Adriaenssens E.M."/>
            <person name="Foster-Nyarko E."/>
            <person name="Jarju S."/>
            <person name="Secka A."/>
            <person name="Antonio M."/>
            <person name="Oren A."/>
            <person name="Chaudhuri R.R."/>
            <person name="La Ragione R."/>
            <person name="Hildebrand F."/>
            <person name="Pallen M.J."/>
        </authorList>
    </citation>
    <scope>NUCLEOTIDE SEQUENCE</scope>
    <source>
        <strain evidence="19">ChiBcec7-5410</strain>
    </source>
</reference>
<keyword evidence="8 17" id="KW-0808">Transferase</keyword>
<keyword evidence="7" id="KW-0444">Lipid biosynthesis</keyword>
<dbReference type="Pfam" id="PF01066">
    <property type="entry name" value="CDP-OH_P_transf"/>
    <property type="match status" value="1"/>
</dbReference>
<keyword evidence="12 18" id="KW-0472">Membrane</keyword>
<keyword evidence="11" id="KW-0443">Lipid metabolism</keyword>
<dbReference type="EMBL" id="DVLW01000172">
    <property type="protein sequence ID" value="HIT94766.1"/>
    <property type="molecule type" value="Genomic_DNA"/>
</dbReference>
<evidence type="ECO:0000313" key="19">
    <source>
        <dbReference type="EMBL" id="HIT94766.1"/>
    </source>
</evidence>
<evidence type="ECO:0000256" key="5">
    <source>
        <dbReference type="ARBA" id="ARBA00013170"/>
    </source>
</evidence>
<feature type="transmembrane region" description="Helical" evidence="18">
    <location>
        <begin position="130"/>
        <end position="153"/>
    </location>
</feature>